<dbReference type="SUPFAM" id="SSF46785">
    <property type="entry name" value="Winged helix' DNA-binding domain"/>
    <property type="match status" value="1"/>
</dbReference>
<comment type="caution">
    <text evidence="5">The sequence shown here is derived from an EMBL/GenBank/DDBJ whole genome shotgun (WGS) entry which is preliminary data.</text>
</comment>
<dbReference type="CDD" id="cd07377">
    <property type="entry name" value="WHTH_GntR"/>
    <property type="match status" value="1"/>
</dbReference>
<dbReference type="SMART" id="SM00866">
    <property type="entry name" value="UTRA"/>
    <property type="match status" value="1"/>
</dbReference>
<dbReference type="RefSeq" id="WP_266340009.1">
    <property type="nucleotide sequence ID" value="NZ_JAPKNK010000008.1"/>
</dbReference>
<dbReference type="InterPro" id="IPR036388">
    <property type="entry name" value="WH-like_DNA-bd_sf"/>
</dbReference>
<dbReference type="PANTHER" id="PTHR44846">
    <property type="entry name" value="MANNOSYL-D-GLYCERATE TRANSPORT/METABOLISM SYSTEM REPRESSOR MNGR-RELATED"/>
    <property type="match status" value="1"/>
</dbReference>
<accession>A0A9X3ILU2</accession>
<dbReference type="GO" id="GO:0045892">
    <property type="term" value="P:negative regulation of DNA-templated transcription"/>
    <property type="evidence" value="ECO:0007669"/>
    <property type="project" value="TreeGrafter"/>
</dbReference>
<dbReference type="GO" id="GO:0003700">
    <property type="term" value="F:DNA-binding transcription factor activity"/>
    <property type="evidence" value="ECO:0007669"/>
    <property type="project" value="InterPro"/>
</dbReference>
<dbReference type="GO" id="GO:0003677">
    <property type="term" value="F:DNA binding"/>
    <property type="evidence" value="ECO:0007669"/>
    <property type="project" value="UniProtKB-KW"/>
</dbReference>
<sequence>MTNTVLPADDNGVTEVARGRGIAAWRQIADEIEADIRSERLRAGMQLPTESQLATRFAVNRHTVRRSLAELASRGLVRATQGRGTFVEDRPMPYPIGTRTRFSENVSRAGREAGGKVLEAYETVADPGVAKALAIALGAPVMRLDTVRMADGSPISLGNAYFPMPRFAGLVAAYRDTGTVTQALAACGVSDYRRLETRISARLAGAEEAQKLDLAPGRLLLTVESINVDTDDAPIQFTRAAFAADRTELVVES</sequence>
<dbReference type="InterPro" id="IPR011663">
    <property type="entry name" value="UTRA"/>
</dbReference>
<dbReference type="Proteomes" id="UP001144805">
    <property type="component" value="Unassembled WGS sequence"/>
</dbReference>
<dbReference type="AlphaFoldDB" id="A0A9X3ILU2"/>
<dbReference type="Gene3D" id="3.40.1410.10">
    <property type="entry name" value="Chorismate lyase-like"/>
    <property type="match status" value="1"/>
</dbReference>
<dbReference type="SUPFAM" id="SSF64288">
    <property type="entry name" value="Chorismate lyase-like"/>
    <property type="match status" value="1"/>
</dbReference>
<dbReference type="InterPro" id="IPR012702">
    <property type="entry name" value="CP_lyase_PhnF"/>
</dbReference>
<dbReference type="InterPro" id="IPR050679">
    <property type="entry name" value="Bact_HTH_transcr_reg"/>
</dbReference>
<proteinExistence type="predicted"/>
<evidence type="ECO:0000256" key="3">
    <source>
        <dbReference type="ARBA" id="ARBA00023163"/>
    </source>
</evidence>
<dbReference type="InterPro" id="IPR000524">
    <property type="entry name" value="Tscrpt_reg_HTH_GntR"/>
</dbReference>
<organism evidence="5 6">
    <name type="scientific">Kaistia nematophila</name>
    <dbReference type="NCBI Taxonomy" id="2994654"/>
    <lineage>
        <taxon>Bacteria</taxon>
        <taxon>Pseudomonadati</taxon>
        <taxon>Pseudomonadota</taxon>
        <taxon>Alphaproteobacteria</taxon>
        <taxon>Hyphomicrobiales</taxon>
        <taxon>Kaistiaceae</taxon>
        <taxon>Kaistia</taxon>
    </lineage>
</organism>
<dbReference type="PROSITE" id="PS50949">
    <property type="entry name" value="HTH_GNTR"/>
    <property type="match status" value="1"/>
</dbReference>
<keyword evidence="6" id="KW-1185">Reference proteome</keyword>
<dbReference type="PRINTS" id="PR00035">
    <property type="entry name" value="HTHGNTR"/>
</dbReference>
<dbReference type="Pfam" id="PF07702">
    <property type="entry name" value="UTRA"/>
    <property type="match status" value="1"/>
</dbReference>
<keyword evidence="1" id="KW-0805">Transcription regulation</keyword>
<evidence type="ECO:0000313" key="5">
    <source>
        <dbReference type="EMBL" id="MCX5571039.1"/>
    </source>
</evidence>
<evidence type="ECO:0000313" key="6">
    <source>
        <dbReference type="Proteomes" id="UP001144805"/>
    </source>
</evidence>
<evidence type="ECO:0000256" key="2">
    <source>
        <dbReference type="ARBA" id="ARBA00023125"/>
    </source>
</evidence>
<dbReference type="InterPro" id="IPR028978">
    <property type="entry name" value="Chorismate_lyase_/UTRA_dom_sf"/>
</dbReference>
<dbReference type="SMART" id="SM00345">
    <property type="entry name" value="HTH_GNTR"/>
    <property type="match status" value="1"/>
</dbReference>
<evidence type="ECO:0000256" key="1">
    <source>
        <dbReference type="ARBA" id="ARBA00023015"/>
    </source>
</evidence>
<protein>
    <submittedName>
        <fullName evidence="5">Phosphonate metabolism transcriptional regulator PhnF</fullName>
    </submittedName>
</protein>
<dbReference type="PANTHER" id="PTHR44846:SF1">
    <property type="entry name" value="MANNOSYL-D-GLYCERATE TRANSPORT_METABOLISM SYSTEM REPRESSOR MNGR-RELATED"/>
    <property type="match status" value="1"/>
</dbReference>
<name>A0A9X3ILU2_9HYPH</name>
<keyword evidence="2" id="KW-0238">DNA-binding</keyword>
<dbReference type="Pfam" id="PF00392">
    <property type="entry name" value="GntR"/>
    <property type="match status" value="1"/>
</dbReference>
<dbReference type="Gene3D" id="1.10.10.10">
    <property type="entry name" value="Winged helix-like DNA-binding domain superfamily/Winged helix DNA-binding domain"/>
    <property type="match status" value="1"/>
</dbReference>
<gene>
    <name evidence="5" type="primary">phnF</name>
    <name evidence="5" type="ORF">OSH07_17670</name>
</gene>
<dbReference type="NCBIfam" id="TIGR02325">
    <property type="entry name" value="C_P_lyase_phnF"/>
    <property type="match status" value="1"/>
</dbReference>
<evidence type="ECO:0000259" key="4">
    <source>
        <dbReference type="PROSITE" id="PS50949"/>
    </source>
</evidence>
<dbReference type="EMBL" id="JAPKNK010000008">
    <property type="protein sequence ID" value="MCX5571039.1"/>
    <property type="molecule type" value="Genomic_DNA"/>
</dbReference>
<dbReference type="InterPro" id="IPR036390">
    <property type="entry name" value="WH_DNA-bd_sf"/>
</dbReference>
<reference evidence="5" key="1">
    <citation type="submission" date="2022-11" db="EMBL/GenBank/DDBJ databases">
        <title>Biodiversity and phylogenetic relationships of bacteria.</title>
        <authorList>
            <person name="Machado R.A.R."/>
            <person name="Bhat A."/>
            <person name="Loulou A."/>
            <person name="Kallel S."/>
        </authorList>
    </citation>
    <scope>NUCLEOTIDE SEQUENCE</scope>
    <source>
        <strain evidence="5">K-TC2</strain>
    </source>
</reference>
<keyword evidence="3" id="KW-0804">Transcription</keyword>
<feature type="domain" description="HTH gntR-type" evidence="4">
    <location>
        <begin position="22"/>
        <end position="90"/>
    </location>
</feature>